<reference evidence="1" key="1">
    <citation type="submission" date="2021-03" db="EMBL/GenBank/DDBJ databases">
        <authorList>
            <person name="Wang G."/>
        </authorList>
    </citation>
    <scope>NUCLEOTIDE SEQUENCE</scope>
    <source>
        <strain evidence="1">KCTC 12899</strain>
    </source>
</reference>
<dbReference type="RefSeq" id="WP_207860212.1">
    <property type="nucleotide sequence ID" value="NZ_JAFREP010000016.1"/>
</dbReference>
<dbReference type="Proteomes" id="UP000664417">
    <property type="component" value="Unassembled WGS sequence"/>
</dbReference>
<sequence>MTDLFHKDELELKMVEKTWSVESLLNQDGIFYLKDIVEKLELDTVKIKRLARQMREDGKDPWVLAGIRKVWSHWIVRMKVFAPFYRENLLRRYEKVDPSWDGNTLLKQHGVFYLADVCQLIPFSAHQLRYQAKKMTNSREKIGVFKDPDTKGYAVDMVVFSAWIKTVWQDTEVSK</sequence>
<comment type="caution">
    <text evidence="1">The sequence shown here is derived from an EMBL/GenBank/DDBJ whole genome shotgun (WGS) entry which is preliminary data.</text>
</comment>
<organism evidence="1 2">
    <name type="scientific">Acanthopleuribacter pedis</name>
    <dbReference type="NCBI Taxonomy" id="442870"/>
    <lineage>
        <taxon>Bacteria</taxon>
        <taxon>Pseudomonadati</taxon>
        <taxon>Acidobacteriota</taxon>
        <taxon>Holophagae</taxon>
        <taxon>Acanthopleuribacterales</taxon>
        <taxon>Acanthopleuribacteraceae</taxon>
        <taxon>Acanthopleuribacter</taxon>
    </lineage>
</organism>
<gene>
    <name evidence="1" type="ORF">J3U88_17415</name>
</gene>
<proteinExistence type="predicted"/>
<accession>A0A8J7QL63</accession>
<dbReference type="AlphaFoldDB" id="A0A8J7QL63"/>
<protein>
    <submittedName>
        <fullName evidence="1">Uncharacterized protein</fullName>
    </submittedName>
</protein>
<evidence type="ECO:0000313" key="2">
    <source>
        <dbReference type="Proteomes" id="UP000664417"/>
    </source>
</evidence>
<dbReference type="EMBL" id="JAFREP010000016">
    <property type="protein sequence ID" value="MBO1320258.1"/>
    <property type="molecule type" value="Genomic_DNA"/>
</dbReference>
<keyword evidence="2" id="KW-1185">Reference proteome</keyword>
<name>A0A8J7QL63_9BACT</name>
<evidence type="ECO:0000313" key="1">
    <source>
        <dbReference type="EMBL" id="MBO1320258.1"/>
    </source>
</evidence>